<dbReference type="PROSITE" id="PS52016">
    <property type="entry name" value="TONB_DEPENDENT_REC_3"/>
    <property type="match status" value="1"/>
</dbReference>
<dbReference type="Pfam" id="PF00593">
    <property type="entry name" value="TonB_dep_Rec_b-barrel"/>
    <property type="match status" value="1"/>
</dbReference>
<keyword evidence="8" id="KW-0675">Receptor</keyword>
<organism evidence="8 9">
    <name type="scientific">Pacificimonas pallii</name>
    <dbReference type="NCBI Taxonomy" id="2827236"/>
    <lineage>
        <taxon>Bacteria</taxon>
        <taxon>Pseudomonadati</taxon>
        <taxon>Pseudomonadota</taxon>
        <taxon>Alphaproteobacteria</taxon>
        <taxon>Sphingomonadales</taxon>
        <taxon>Sphingosinicellaceae</taxon>
        <taxon>Pacificimonas</taxon>
    </lineage>
</organism>
<gene>
    <name evidence="8" type="ORF">KCG44_00825</name>
</gene>
<evidence type="ECO:0000259" key="7">
    <source>
        <dbReference type="Pfam" id="PF07715"/>
    </source>
</evidence>
<evidence type="ECO:0000256" key="2">
    <source>
        <dbReference type="ARBA" id="ARBA00023077"/>
    </source>
</evidence>
<keyword evidence="9" id="KW-1185">Reference proteome</keyword>
<comment type="subcellular location">
    <subcellularLocation>
        <location evidence="3">Cell outer membrane</location>
        <topology evidence="3">Multi-pass membrane protein</topology>
    </subcellularLocation>
</comment>
<dbReference type="PANTHER" id="PTHR32552:SF81">
    <property type="entry name" value="TONB-DEPENDENT OUTER MEMBRANE RECEPTOR"/>
    <property type="match status" value="1"/>
</dbReference>
<evidence type="ECO:0000259" key="6">
    <source>
        <dbReference type="Pfam" id="PF00593"/>
    </source>
</evidence>
<dbReference type="RefSeq" id="WP_218443606.1">
    <property type="nucleotide sequence ID" value="NZ_JAGSPA010000001.1"/>
</dbReference>
<evidence type="ECO:0000256" key="4">
    <source>
        <dbReference type="RuleBase" id="RU003357"/>
    </source>
</evidence>
<evidence type="ECO:0000256" key="5">
    <source>
        <dbReference type="SAM" id="SignalP"/>
    </source>
</evidence>
<keyword evidence="3" id="KW-0813">Transport</keyword>
<dbReference type="CDD" id="cd01347">
    <property type="entry name" value="ligand_gated_channel"/>
    <property type="match status" value="1"/>
</dbReference>
<evidence type="ECO:0000256" key="1">
    <source>
        <dbReference type="ARBA" id="ARBA00023065"/>
    </source>
</evidence>
<dbReference type="PANTHER" id="PTHR32552">
    <property type="entry name" value="FERRICHROME IRON RECEPTOR-RELATED"/>
    <property type="match status" value="1"/>
</dbReference>
<feature type="chain" id="PRO_5047409148" evidence="5">
    <location>
        <begin position="23"/>
        <end position="732"/>
    </location>
</feature>
<evidence type="ECO:0000313" key="9">
    <source>
        <dbReference type="Proteomes" id="UP000722336"/>
    </source>
</evidence>
<dbReference type="Proteomes" id="UP000722336">
    <property type="component" value="Unassembled WGS sequence"/>
</dbReference>
<comment type="similarity">
    <text evidence="3 4">Belongs to the TonB-dependent receptor family.</text>
</comment>
<keyword evidence="3" id="KW-0812">Transmembrane</keyword>
<feature type="signal peptide" evidence="5">
    <location>
        <begin position="1"/>
        <end position="22"/>
    </location>
</feature>
<dbReference type="InterPro" id="IPR000531">
    <property type="entry name" value="Beta-barrel_TonB"/>
</dbReference>
<feature type="domain" description="TonB-dependent receptor plug" evidence="7">
    <location>
        <begin position="51"/>
        <end position="159"/>
    </location>
</feature>
<keyword evidence="3 4" id="KW-0472">Membrane</keyword>
<dbReference type="Pfam" id="PF07715">
    <property type="entry name" value="Plug"/>
    <property type="match status" value="1"/>
</dbReference>
<feature type="domain" description="TonB-dependent receptor-like beta-barrel" evidence="6">
    <location>
        <begin position="254"/>
        <end position="693"/>
    </location>
</feature>
<protein>
    <submittedName>
        <fullName evidence="8">TonB-dependent receptor</fullName>
    </submittedName>
</protein>
<keyword evidence="5" id="KW-0732">Signal</keyword>
<keyword evidence="3" id="KW-0998">Cell outer membrane</keyword>
<evidence type="ECO:0000313" key="8">
    <source>
        <dbReference type="EMBL" id="MBV7255319.1"/>
    </source>
</evidence>
<reference evidence="8 9" key="1">
    <citation type="submission" date="2021-04" db="EMBL/GenBank/DDBJ databases">
        <authorList>
            <person name="Pira H."/>
            <person name="Risdian C."/>
            <person name="Wink J."/>
        </authorList>
    </citation>
    <scope>NUCLEOTIDE SEQUENCE [LARGE SCALE GENOMIC DNA]</scope>
    <source>
        <strain evidence="8 9">WHA3</strain>
    </source>
</reference>
<dbReference type="EMBL" id="JAGSPA010000001">
    <property type="protein sequence ID" value="MBV7255319.1"/>
    <property type="molecule type" value="Genomic_DNA"/>
</dbReference>
<sequence>MRSKSILALSACTTFFSADVAAAQESSLAAELESDGIPLIVVTARKKIETLQEAPISITAFTGDKLLREGITDFNEVAVRTPGLAYGNFGDEKLSPTSLRGVIGDAGSAGADPAVGFYLDEVFLGQGVGASVDFFDLERVEVLRGPQGTLFGRNTIGGVISYTTARPTPDFEAIGQLEYGNFNQLRAGLALSGPIVPDLLSARISAVTDRRDGISHNLLRGDDVNSKQAWSVRGQLLFDFGPDTQWRLSADYRKVDQDSLVFETLEYNPSTTFAAVADLFGVERNADPYDRDVYADILTEEEAEVWGITSNLSTSIGAINLDNVTAYRTHDYENRSDIDRSALRWLYDGDPEDVWRFSTETRISGNAGPVEWVAGVYYFEQKSKNLSFLEVGADLAAVQGVPELEGIRAGSRAEMKTTSYAGFASLTWELSDLIDITLGGRYTEEKKRIDYAQADPIALLGGDFAVQANDKWNQFTPNANIRFRFSPDVTAYLTVSKGFKSGGFNDALGDADGISFAPETLWNYEGGVKATLLGGLVQAETAIFYMDWTDIQLSADDPNTPVFDPLIINAGAAHSYGVEVDIRTRPTDRLTLGVNGSVLEAQYDEGTLPDGTELNHIPFAPEYTLNLNGEYRIPVSAMADLFVSGDYLLRGPSFLTNDTLPEGRVGSYALVNLRAGAELDGGRWRITGWVRNLTDKQVTQRLFDLFDQDVVGQRFIALNEPRTFGVTVDLRF</sequence>
<dbReference type="InterPro" id="IPR039426">
    <property type="entry name" value="TonB-dep_rcpt-like"/>
</dbReference>
<comment type="caution">
    <text evidence="8">The sequence shown here is derived from an EMBL/GenBank/DDBJ whole genome shotgun (WGS) entry which is preliminary data.</text>
</comment>
<evidence type="ECO:0000256" key="3">
    <source>
        <dbReference type="PROSITE-ProRule" id="PRU01360"/>
    </source>
</evidence>
<dbReference type="InterPro" id="IPR012910">
    <property type="entry name" value="Plug_dom"/>
</dbReference>
<name>A0ABS6SAH4_9SPHN</name>
<keyword evidence="1" id="KW-0406">Ion transport</keyword>
<keyword evidence="2 4" id="KW-0798">TonB box</keyword>
<proteinExistence type="inferred from homology"/>
<keyword evidence="3" id="KW-1134">Transmembrane beta strand</keyword>
<accession>A0ABS6SAH4</accession>